<dbReference type="InterPro" id="IPR043502">
    <property type="entry name" value="DNA/RNA_pol_sf"/>
</dbReference>
<dbReference type="Gene3D" id="3.30.420.10">
    <property type="entry name" value="Ribonuclease H-like superfamily/Ribonuclease H"/>
    <property type="match status" value="1"/>
</dbReference>
<dbReference type="Pfam" id="PF08284">
    <property type="entry name" value="RVP_2"/>
    <property type="match status" value="1"/>
</dbReference>
<evidence type="ECO:0000256" key="5">
    <source>
        <dbReference type="ARBA" id="ARBA00022801"/>
    </source>
</evidence>
<comment type="caution">
    <text evidence="8">The sequence shown here is derived from an EMBL/GenBank/DDBJ whole genome shotgun (WGS) entry which is preliminary data.</text>
</comment>
<evidence type="ECO:0000256" key="6">
    <source>
        <dbReference type="ARBA" id="ARBA00022918"/>
    </source>
</evidence>
<dbReference type="InterPro" id="IPR056924">
    <property type="entry name" value="SH3_Tf2-1"/>
</dbReference>
<feature type="domain" description="Reverse transcriptase" evidence="7">
    <location>
        <begin position="1"/>
        <end position="249"/>
    </location>
</feature>
<dbReference type="GO" id="GO:0003677">
    <property type="term" value="F:DNA binding"/>
    <property type="evidence" value="ECO:0007669"/>
    <property type="project" value="UniProtKB-KW"/>
</dbReference>
<dbReference type="PANTHER" id="PTHR37984">
    <property type="entry name" value="PROTEIN CBG26694"/>
    <property type="match status" value="1"/>
</dbReference>
<keyword evidence="1" id="KW-0808">Transferase</keyword>
<dbReference type="InterPro" id="IPR050951">
    <property type="entry name" value="Retrovirus_Pol_polyprotein"/>
</dbReference>
<dbReference type="GO" id="GO:0006310">
    <property type="term" value="P:DNA recombination"/>
    <property type="evidence" value="ECO:0007669"/>
    <property type="project" value="UniProtKB-KW"/>
</dbReference>
<evidence type="ECO:0000256" key="4">
    <source>
        <dbReference type="ARBA" id="ARBA00022759"/>
    </source>
</evidence>
<protein>
    <submittedName>
        <fullName evidence="8">DNA/RNA polymerases superfamily protein</fullName>
    </submittedName>
</protein>
<keyword evidence="3" id="KW-0540">Nuclease</keyword>
<dbReference type="GO" id="GO:0046872">
    <property type="term" value="F:metal ion binding"/>
    <property type="evidence" value="ECO:0007669"/>
    <property type="project" value="UniProtKB-KW"/>
</dbReference>
<dbReference type="AlphaFoldDB" id="A0A6L2JVJ1"/>
<sequence>MRMVKGFHLHGYCTHTLEMKTNNPFSKCGERKIHTLAGNPVKEILLKWNLPDHRLILTDSQDAEPQGPNVVTGTFLLNNLYAFVLYYSGSDKSFIDTRFSAMLDIDLIKIGVSYEVELIDGRKVIRIPYGNEMLIIGSDKGVSRLKVISCIKVHKTRYGHFEFQVMPFGLTNAPAVFMDLMNRVCKPYLDKFIIVFIDDILVYSKDVEEHEKHLTIILELLKKERLYAKFSKSLPEGTEDFVVYCDASLKGYEAVLMQREKVIAYASRQLKVHEENYITYDLELGAVVFALRLWIHYLYGTKCMVFTDYKSLSDKMYQDLKPLYWWPNMKVDIATYVSKCLICAKVKAEHQKPSRLLQQPKILVLKWEMITMDFVSGLLRTPNGKLSPCYIRPFKILAKVGPVAYTLELPKELKGIHSTFHVSNLKKCLAEDDVVVVPIDEIQLDDKLHMIEEPMEVVDREVKRLKQSRIPIVNKLEIVVSTIHGAIKFHTTRGIDTVFLTHESDKGMKKLPKHFKGRLQDLLKANADVFAWTHADMTGIPRTITVKGKSFNTEHKLNEYSHVKPIKQKRRGLGPDNNTAACKEVEELTKARILPKEALKGFDGYTIEHIRRNQNKKANALSKLASMTFKHLTKEVLVEVLSKRSIEEKEILYVETKEGESWMTPIHECLTGYIIKEVHEGSCGFNAEPRSMVVSITNQGYYWLSMHREAAKIRSSMNNQLEGQEAFLRRNFRRSLQRIKSHIILLSYYGAYGNNEQYQKKLAQSQQGWVDDLAQVLWVHRTLPRNSQKETPFSLTYGSKAIIPIPENDVDKDDRGRIKEVDKRRGNKDIASIEEAYYRSNLHRNHSERSSHSIYKIRDFVLLSQSNRGGTQIW</sequence>
<dbReference type="GO" id="GO:0004519">
    <property type="term" value="F:endonuclease activity"/>
    <property type="evidence" value="ECO:0007669"/>
    <property type="project" value="UniProtKB-KW"/>
</dbReference>
<keyword evidence="2" id="KW-0548">Nucleotidyltransferase</keyword>
<name>A0A6L2JVJ1_TANCI</name>
<dbReference type="InterPro" id="IPR036397">
    <property type="entry name" value="RNaseH_sf"/>
</dbReference>
<gene>
    <name evidence="8" type="ORF">Tci_013079</name>
</gene>
<dbReference type="GO" id="GO:0015074">
    <property type="term" value="P:DNA integration"/>
    <property type="evidence" value="ECO:0007669"/>
    <property type="project" value="UniProtKB-KW"/>
</dbReference>
<dbReference type="GO" id="GO:0004190">
    <property type="term" value="F:aspartic-type endopeptidase activity"/>
    <property type="evidence" value="ECO:0007669"/>
    <property type="project" value="UniProtKB-KW"/>
</dbReference>
<dbReference type="Pfam" id="PF24626">
    <property type="entry name" value="SH3_Tf2-1"/>
    <property type="match status" value="1"/>
</dbReference>
<dbReference type="Gene3D" id="3.30.70.270">
    <property type="match status" value="1"/>
</dbReference>
<dbReference type="GO" id="GO:0006508">
    <property type="term" value="P:proteolysis"/>
    <property type="evidence" value="ECO:0007669"/>
    <property type="project" value="UniProtKB-KW"/>
</dbReference>
<keyword evidence="5" id="KW-0378">Hydrolase</keyword>
<dbReference type="InterPro" id="IPR000477">
    <property type="entry name" value="RT_dom"/>
</dbReference>
<dbReference type="InterPro" id="IPR041373">
    <property type="entry name" value="RT_RNaseH"/>
</dbReference>
<dbReference type="Pfam" id="PF17917">
    <property type="entry name" value="RT_RNaseH"/>
    <property type="match status" value="1"/>
</dbReference>
<dbReference type="Pfam" id="PF00078">
    <property type="entry name" value="RVT_1"/>
    <property type="match status" value="1"/>
</dbReference>
<evidence type="ECO:0000256" key="3">
    <source>
        <dbReference type="ARBA" id="ARBA00022722"/>
    </source>
</evidence>
<accession>A0A6L2JVJ1</accession>
<proteinExistence type="predicted"/>
<dbReference type="PANTHER" id="PTHR37984:SF5">
    <property type="entry name" value="PROTEIN NYNRIN-LIKE"/>
    <property type="match status" value="1"/>
</dbReference>
<dbReference type="Gene3D" id="1.10.340.70">
    <property type="match status" value="1"/>
</dbReference>
<evidence type="ECO:0000256" key="1">
    <source>
        <dbReference type="ARBA" id="ARBA00022679"/>
    </source>
</evidence>
<organism evidence="8">
    <name type="scientific">Tanacetum cinerariifolium</name>
    <name type="common">Dalmatian daisy</name>
    <name type="synonym">Chrysanthemum cinerariifolium</name>
    <dbReference type="NCBI Taxonomy" id="118510"/>
    <lineage>
        <taxon>Eukaryota</taxon>
        <taxon>Viridiplantae</taxon>
        <taxon>Streptophyta</taxon>
        <taxon>Embryophyta</taxon>
        <taxon>Tracheophyta</taxon>
        <taxon>Spermatophyta</taxon>
        <taxon>Magnoliopsida</taxon>
        <taxon>eudicotyledons</taxon>
        <taxon>Gunneridae</taxon>
        <taxon>Pentapetalae</taxon>
        <taxon>asterids</taxon>
        <taxon>campanulids</taxon>
        <taxon>Asterales</taxon>
        <taxon>Asteraceae</taxon>
        <taxon>Asteroideae</taxon>
        <taxon>Anthemideae</taxon>
        <taxon>Anthemidinae</taxon>
        <taxon>Tanacetum</taxon>
    </lineage>
</organism>
<dbReference type="InterPro" id="IPR043128">
    <property type="entry name" value="Rev_trsase/Diguanyl_cyclase"/>
</dbReference>
<evidence type="ECO:0000313" key="8">
    <source>
        <dbReference type="EMBL" id="GEU41101.1"/>
    </source>
</evidence>
<dbReference type="EMBL" id="BKCJ010001392">
    <property type="protein sequence ID" value="GEU41101.1"/>
    <property type="molecule type" value="Genomic_DNA"/>
</dbReference>
<evidence type="ECO:0000259" key="7">
    <source>
        <dbReference type="PROSITE" id="PS50878"/>
    </source>
</evidence>
<dbReference type="PROSITE" id="PS50878">
    <property type="entry name" value="RT_POL"/>
    <property type="match status" value="1"/>
</dbReference>
<keyword evidence="6" id="KW-0695">RNA-directed DNA polymerase</keyword>
<dbReference type="GO" id="GO:0003887">
    <property type="term" value="F:DNA-directed DNA polymerase activity"/>
    <property type="evidence" value="ECO:0007669"/>
    <property type="project" value="UniProtKB-KW"/>
</dbReference>
<evidence type="ECO:0000256" key="2">
    <source>
        <dbReference type="ARBA" id="ARBA00022695"/>
    </source>
</evidence>
<dbReference type="CDD" id="cd01647">
    <property type="entry name" value="RT_LTR"/>
    <property type="match status" value="1"/>
</dbReference>
<keyword evidence="4" id="KW-0255">Endonuclease</keyword>
<dbReference type="SUPFAM" id="SSF56672">
    <property type="entry name" value="DNA/RNA polymerases"/>
    <property type="match status" value="1"/>
</dbReference>
<dbReference type="GO" id="GO:0003964">
    <property type="term" value="F:RNA-directed DNA polymerase activity"/>
    <property type="evidence" value="ECO:0007669"/>
    <property type="project" value="UniProtKB-KW"/>
</dbReference>
<reference evidence="8" key="1">
    <citation type="journal article" date="2019" name="Sci. Rep.">
        <title>Draft genome of Tanacetum cinerariifolium, the natural source of mosquito coil.</title>
        <authorList>
            <person name="Yamashiro T."/>
            <person name="Shiraishi A."/>
            <person name="Satake H."/>
            <person name="Nakayama K."/>
        </authorList>
    </citation>
    <scope>NUCLEOTIDE SEQUENCE</scope>
</reference>